<dbReference type="Proteomes" id="UP001392437">
    <property type="component" value="Unassembled WGS sequence"/>
</dbReference>
<proteinExistence type="predicted"/>
<evidence type="ECO:0000313" key="2">
    <source>
        <dbReference type="EMBL" id="KAK8095778.1"/>
    </source>
</evidence>
<dbReference type="PANTHER" id="PTHR35870:SF6">
    <property type="entry name" value="MGS207 PROTEIN"/>
    <property type="match status" value="1"/>
</dbReference>
<dbReference type="Pfam" id="PF14027">
    <property type="entry name" value="Questin_oxidase"/>
    <property type="match status" value="1"/>
</dbReference>
<evidence type="ECO:0000313" key="3">
    <source>
        <dbReference type="Proteomes" id="UP001392437"/>
    </source>
</evidence>
<dbReference type="AlphaFoldDB" id="A0AAW0QDA5"/>
<dbReference type="EMBL" id="JAQQWP010000011">
    <property type="protein sequence ID" value="KAK8095778.1"/>
    <property type="molecule type" value="Genomic_DNA"/>
</dbReference>
<dbReference type="GO" id="GO:0016491">
    <property type="term" value="F:oxidoreductase activity"/>
    <property type="evidence" value="ECO:0007669"/>
    <property type="project" value="UniProtKB-KW"/>
</dbReference>
<accession>A0AAW0QDA5</accession>
<protein>
    <recommendedName>
        <fullName evidence="4">Mgs207 protein</fullName>
    </recommendedName>
</protein>
<dbReference type="PANTHER" id="PTHR35870">
    <property type="entry name" value="PROTEIN, PUTATIVE (AFU_ORTHOLOGUE AFUA_5G03330)-RELATED"/>
    <property type="match status" value="1"/>
</dbReference>
<reference evidence="2 3" key="1">
    <citation type="submission" date="2023-01" db="EMBL/GenBank/DDBJ databases">
        <title>Analysis of 21 Apiospora genomes using comparative genomics revels a genus with tremendous synthesis potential of carbohydrate active enzymes and secondary metabolites.</title>
        <authorList>
            <person name="Sorensen T."/>
        </authorList>
    </citation>
    <scope>NUCLEOTIDE SEQUENCE [LARGE SCALE GENOMIC DNA]</scope>
    <source>
        <strain evidence="2 3">CBS 117206</strain>
    </source>
</reference>
<comment type="caution">
    <text evidence="2">The sequence shown here is derived from an EMBL/GenBank/DDBJ whole genome shotgun (WGS) entry which is preliminary data.</text>
</comment>
<name>A0AAW0QDA5_9PEZI</name>
<keyword evidence="1" id="KW-0560">Oxidoreductase</keyword>
<evidence type="ECO:0000256" key="1">
    <source>
        <dbReference type="ARBA" id="ARBA00023002"/>
    </source>
</evidence>
<organism evidence="2 3">
    <name type="scientific">Apiospora kogelbergensis</name>
    <dbReference type="NCBI Taxonomy" id="1337665"/>
    <lineage>
        <taxon>Eukaryota</taxon>
        <taxon>Fungi</taxon>
        <taxon>Dikarya</taxon>
        <taxon>Ascomycota</taxon>
        <taxon>Pezizomycotina</taxon>
        <taxon>Sordariomycetes</taxon>
        <taxon>Xylariomycetidae</taxon>
        <taxon>Amphisphaeriales</taxon>
        <taxon>Apiosporaceae</taxon>
        <taxon>Apiospora</taxon>
    </lineage>
</organism>
<keyword evidence="3" id="KW-1185">Reference proteome</keyword>
<dbReference type="InterPro" id="IPR025337">
    <property type="entry name" value="Questin_oxidase-like"/>
</dbReference>
<evidence type="ECO:0008006" key="4">
    <source>
        <dbReference type="Google" id="ProtNLM"/>
    </source>
</evidence>
<sequence>MASLLSYVPIVNRFVGSSTATGDGGAVQSIDLPPVKVHELESSPEKSTRTLKHLLKANHINHSVIYGPNNFHNHTPHILGSAYILGANEKQLHNIYEEEIKELDPWKPSPAEVTEGDWRDFLGDIKYQRGFLDFYEDNLANKDGYEWKKVVQRFMFEGEEPLVNCLVSGLGHPLIHLGYAFELDSRQIGMEALVMTSVSYSFLHKYLDDPSYTKPSASNSTSPRELLEKMRNDKRLDGMFETPGLDNFDALFEKHEDIFLEYWNAWTFEDPVKQFQDSQEAAVAFLVGSVPPEAHSYNFFICHILTTSHAVRILLPVIPKKYHISVVRQWWLLTVALYMILDRPKIDFDEYVRPGDLKGKKWNYAVDKALNGPYSTDAHVVKAVRAMKEAAETWGDDNERYLAAAVKFVDEFRGWEFD</sequence>
<gene>
    <name evidence="2" type="ORF">PG999_013800</name>
</gene>